<dbReference type="Proteomes" id="UP000678679">
    <property type="component" value="Chromosome 1"/>
</dbReference>
<reference evidence="1 2" key="1">
    <citation type="submission" date="2021-05" db="EMBL/GenBank/DDBJ databases">
        <title>Comparative genomic studies on the polysaccharide-degrading batcterial strains of the Flammeovirga genus.</title>
        <authorList>
            <person name="Zewei F."/>
            <person name="Zheng Z."/>
            <person name="Yu L."/>
            <person name="Ruyue G."/>
            <person name="Yanhong M."/>
            <person name="Yuanyuan C."/>
            <person name="Jingyan G."/>
            <person name="Wenjun H."/>
        </authorList>
    </citation>
    <scope>NUCLEOTIDE SEQUENCE [LARGE SCALE GENOMIC DNA]</scope>
    <source>
        <strain evidence="1 2">NBRC:100898</strain>
    </source>
</reference>
<keyword evidence="2" id="KW-1185">Reference proteome</keyword>
<organism evidence="1 2">
    <name type="scientific">Flammeovirga yaeyamensis</name>
    <dbReference type="NCBI Taxonomy" id="367791"/>
    <lineage>
        <taxon>Bacteria</taxon>
        <taxon>Pseudomonadati</taxon>
        <taxon>Bacteroidota</taxon>
        <taxon>Cytophagia</taxon>
        <taxon>Cytophagales</taxon>
        <taxon>Flammeovirgaceae</taxon>
        <taxon>Flammeovirga</taxon>
    </lineage>
</organism>
<accession>A0AAX1N259</accession>
<proteinExistence type="predicted"/>
<name>A0AAX1N259_9BACT</name>
<evidence type="ECO:0000313" key="2">
    <source>
        <dbReference type="Proteomes" id="UP000678679"/>
    </source>
</evidence>
<evidence type="ECO:0000313" key="1">
    <source>
        <dbReference type="EMBL" id="QWG01564.1"/>
    </source>
</evidence>
<gene>
    <name evidence="1" type="ORF">KMW28_18200</name>
</gene>
<dbReference type="EMBL" id="CP076132">
    <property type="protein sequence ID" value="QWG01564.1"/>
    <property type="molecule type" value="Genomic_DNA"/>
</dbReference>
<dbReference type="AlphaFoldDB" id="A0AAX1N259"/>
<sequence>MKDGVINIFASSTSVEDSFFQLSVKRSNKTVFWEVFREIGELKRKYEINKLPVGIYKFQFALDGKAVYGEVSKLTSSTTMKIYDSDISYKRPFFEVAVESDTLKVNGFFGENEEVKLSMKKESDDDDSYSAQLKLLKGELKTQYILSDFNPGLYVIRAQIDDRTFVRNFEIK</sequence>
<dbReference type="KEGG" id="fya:KMW28_18200"/>
<protein>
    <submittedName>
        <fullName evidence="1">Uncharacterized protein</fullName>
    </submittedName>
</protein>
<dbReference type="RefSeq" id="WP_169666848.1">
    <property type="nucleotide sequence ID" value="NZ_CP076132.1"/>
</dbReference>